<dbReference type="Proteomes" id="UP000324896">
    <property type="component" value="Unassembled WGS sequence"/>
</dbReference>
<dbReference type="InterPro" id="IPR006099">
    <property type="entry name" value="MeMalonylCoA_mutase_a/b_cat"/>
</dbReference>
<dbReference type="Proteomes" id="UP000247389">
    <property type="component" value="Unassembled WGS sequence"/>
</dbReference>
<reference evidence="5 9" key="2">
    <citation type="submission" date="2016-10" db="EMBL/GenBank/DDBJ databases">
        <authorList>
            <person name="de Groot N.N."/>
        </authorList>
    </citation>
    <scope>NUCLEOTIDE SEQUENCE [LARGE SCALE GENOMIC DNA]</scope>
    <source>
        <strain evidence="5 9">WG7</strain>
    </source>
</reference>
<feature type="domain" description="Methylmalonyl-CoA mutase alpha/beta chain catalytic" evidence="1">
    <location>
        <begin position="1"/>
        <end position="58"/>
    </location>
</feature>
<dbReference type="Pfam" id="PF01642">
    <property type="entry name" value="MM_CoA_mutase"/>
    <property type="match status" value="1"/>
</dbReference>
<dbReference type="Proteomes" id="UP000199519">
    <property type="component" value="Unassembled WGS sequence"/>
</dbReference>
<dbReference type="InterPro" id="IPR016176">
    <property type="entry name" value="Cbl-dep_enz_cat"/>
</dbReference>
<evidence type="ECO:0000313" key="2">
    <source>
        <dbReference type="EMBL" id="PXV68690.1"/>
    </source>
</evidence>
<evidence type="ECO:0000259" key="1">
    <source>
        <dbReference type="Pfam" id="PF01642"/>
    </source>
</evidence>
<protein>
    <submittedName>
        <fullName evidence="3">Methylmalonyl-CoA mutase</fullName>
    </submittedName>
</protein>
<evidence type="ECO:0000313" key="12">
    <source>
        <dbReference type="Proteomes" id="UP000295758"/>
    </source>
</evidence>
<evidence type="ECO:0000313" key="8">
    <source>
        <dbReference type="Proteomes" id="UP000198612"/>
    </source>
</evidence>
<evidence type="ECO:0000313" key="13">
    <source>
        <dbReference type="Proteomes" id="UP000324896"/>
    </source>
</evidence>
<dbReference type="STRING" id="54121.SAMN04515653_13817"/>
<dbReference type="Proteomes" id="UP000198612">
    <property type="component" value="Unassembled WGS sequence"/>
</dbReference>
<dbReference type="AlphaFoldDB" id="A0A1G6LJ52"/>
<dbReference type="Proteomes" id="UP000198945">
    <property type="component" value="Unassembled WGS sequence"/>
</dbReference>
<gene>
    <name evidence="7" type="ORF">BY453_11810</name>
    <name evidence="2" type="ORF">C8C78_10477</name>
    <name evidence="3" type="ORF">SAMN04488597_10675</name>
    <name evidence="4" type="ORF">SAMN04488598_11718</name>
    <name evidence="6" type="ORF">SAMN04515652_11735</name>
    <name evidence="5" type="ORF">SAMN04515654_11118</name>
</gene>
<dbReference type="GO" id="GO:0016866">
    <property type="term" value="F:intramolecular transferase activity"/>
    <property type="evidence" value="ECO:0007669"/>
    <property type="project" value="InterPro"/>
</dbReference>
<dbReference type="Proteomes" id="UP000295758">
    <property type="component" value="Unassembled WGS sequence"/>
</dbReference>
<dbReference type="Gene3D" id="3.20.20.240">
    <property type="entry name" value="Methylmalonyl-CoA mutase"/>
    <property type="match status" value="2"/>
</dbReference>
<sequence>MRQYSGYGTAEETNQRFKYLLDQGQTGLSVAFDLPTQIAYDSDHPLAEGEVGRVGVAMYIVTAEEQGVDPKNLTGTIQNDILKEYIARGTYVYQPEESLKLITDIFEYCIERNTG</sequence>
<dbReference type="SUPFAM" id="SSF51703">
    <property type="entry name" value="Cobalamin (vitamin B12)-dependent enzymes"/>
    <property type="match status" value="1"/>
</dbReference>
<keyword evidence="10" id="KW-1185">Reference proteome</keyword>
<dbReference type="EMBL" id="FOHG01000017">
    <property type="protein sequence ID" value="SET01717.1"/>
    <property type="molecule type" value="Genomic_DNA"/>
</dbReference>
<evidence type="ECO:0000313" key="6">
    <source>
        <dbReference type="EMBL" id="SET01717.1"/>
    </source>
</evidence>
<reference evidence="2 11" key="3">
    <citation type="submission" date="2018-04" db="EMBL/GenBank/DDBJ databases">
        <title>Subsurface microbial communities from deep shales in Ohio and West Virginia, USA.</title>
        <authorList>
            <person name="Wrighton K."/>
        </authorList>
    </citation>
    <scope>NUCLEOTIDE SEQUENCE [LARGE SCALE GENOMIC DNA]</scope>
    <source>
        <strain evidence="2 11">MSL28</strain>
    </source>
</reference>
<reference evidence="8 10" key="1">
    <citation type="submission" date="2016-10" db="EMBL/GenBank/DDBJ databases">
        <authorList>
            <person name="Varghese N."/>
            <person name="Submissions S."/>
        </authorList>
    </citation>
    <scope>NUCLEOTIDE SEQUENCE [LARGE SCALE GENOMIC DNA]</scope>
    <source>
        <strain evidence="3 13">WG10</strain>
        <strain evidence="4 10">WG2</strain>
        <strain evidence="6 8">WG5</strain>
    </source>
</reference>
<evidence type="ECO:0000313" key="3">
    <source>
        <dbReference type="EMBL" id="SDC43223.1"/>
    </source>
</evidence>
<dbReference type="GO" id="GO:0031419">
    <property type="term" value="F:cobalamin binding"/>
    <property type="evidence" value="ECO:0007669"/>
    <property type="project" value="InterPro"/>
</dbReference>
<accession>A0A1G6LJ52</accession>
<dbReference type="EMBL" id="QICM01000004">
    <property type="protein sequence ID" value="PXV68690.1"/>
    <property type="molecule type" value="Genomic_DNA"/>
</dbReference>
<organism evidence="3 13">
    <name type="scientific">Halanaerobium congolense</name>
    <dbReference type="NCBI Taxonomy" id="54121"/>
    <lineage>
        <taxon>Bacteria</taxon>
        <taxon>Bacillati</taxon>
        <taxon>Bacillota</taxon>
        <taxon>Clostridia</taxon>
        <taxon>Halanaerobiales</taxon>
        <taxon>Halanaerobiaceae</taxon>
        <taxon>Halanaerobium</taxon>
    </lineage>
</organism>
<dbReference type="PANTHER" id="PTHR48101">
    <property type="entry name" value="METHYLMALONYL-COA MUTASE, MITOCHONDRIAL-RELATED"/>
    <property type="match status" value="1"/>
</dbReference>
<dbReference type="EMBL" id="FMYT01000006">
    <property type="protein sequence ID" value="SDC43223.1"/>
    <property type="molecule type" value="Genomic_DNA"/>
</dbReference>
<dbReference type="EMBL" id="FNEH01000011">
    <property type="protein sequence ID" value="SDI65990.1"/>
    <property type="molecule type" value="Genomic_DNA"/>
</dbReference>
<dbReference type="PANTHER" id="PTHR48101:SF1">
    <property type="entry name" value="METHYLMALONYL-COA MUTASE, LARGE SUBUNIT"/>
    <property type="match status" value="1"/>
</dbReference>
<dbReference type="EMBL" id="SOAA01000018">
    <property type="protein sequence ID" value="TDS29125.1"/>
    <property type="molecule type" value="Genomic_DNA"/>
</dbReference>
<proteinExistence type="predicted"/>
<evidence type="ECO:0000313" key="4">
    <source>
        <dbReference type="EMBL" id="SDF61491.1"/>
    </source>
</evidence>
<evidence type="ECO:0000313" key="7">
    <source>
        <dbReference type="EMBL" id="TDS29125.1"/>
    </source>
</evidence>
<name>A0A1G6LJ52_9FIRM</name>
<evidence type="ECO:0000313" key="10">
    <source>
        <dbReference type="Proteomes" id="UP000199519"/>
    </source>
</evidence>
<reference evidence="7 12" key="4">
    <citation type="submission" date="2019-03" db="EMBL/GenBank/DDBJ databases">
        <title>Deep subsurface shale carbon reservoir microbial communities from Ohio and West Virginia, USA.</title>
        <authorList>
            <person name="Wrighton K."/>
        </authorList>
    </citation>
    <scope>NUCLEOTIDE SEQUENCE [LARGE SCALE GENOMIC DNA]</scope>
    <source>
        <strain evidence="7 12">UTICA-S4D12</strain>
    </source>
</reference>
<evidence type="ECO:0000313" key="11">
    <source>
        <dbReference type="Proteomes" id="UP000247389"/>
    </source>
</evidence>
<evidence type="ECO:0000313" key="5">
    <source>
        <dbReference type="EMBL" id="SDI65990.1"/>
    </source>
</evidence>
<evidence type="ECO:0000313" key="9">
    <source>
        <dbReference type="Proteomes" id="UP000198945"/>
    </source>
</evidence>
<dbReference type="EMBL" id="FNBJ01000017">
    <property type="protein sequence ID" value="SDF61491.1"/>
    <property type="molecule type" value="Genomic_DNA"/>
</dbReference>